<organism evidence="2 3">
    <name type="scientific">Rousettus aegyptiacus</name>
    <name type="common">Egyptian fruit bat</name>
    <name type="synonym">Pteropus aegyptiacus</name>
    <dbReference type="NCBI Taxonomy" id="9407"/>
    <lineage>
        <taxon>Eukaryota</taxon>
        <taxon>Metazoa</taxon>
        <taxon>Chordata</taxon>
        <taxon>Craniata</taxon>
        <taxon>Vertebrata</taxon>
        <taxon>Euteleostomi</taxon>
        <taxon>Mammalia</taxon>
        <taxon>Eutheria</taxon>
        <taxon>Laurasiatheria</taxon>
        <taxon>Chiroptera</taxon>
        <taxon>Yinpterochiroptera</taxon>
        <taxon>Pteropodoidea</taxon>
        <taxon>Pteropodidae</taxon>
        <taxon>Rousettinae</taxon>
        <taxon>Rousettus</taxon>
    </lineage>
</organism>
<dbReference type="AlphaFoldDB" id="A0A7J8HRS9"/>
<feature type="region of interest" description="Disordered" evidence="1">
    <location>
        <begin position="19"/>
        <end position="120"/>
    </location>
</feature>
<proteinExistence type="predicted"/>
<dbReference type="Proteomes" id="UP000593571">
    <property type="component" value="Unassembled WGS sequence"/>
</dbReference>
<accession>A0A7J8HRS9</accession>
<feature type="compositionally biased region" description="Gly residues" evidence="1">
    <location>
        <begin position="83"/>
        <end position="92"/>
    </location>
</feature>
<keyword evidence="3" id="KW-1185">Reference proteome</keyword>
<name>A0A7J8HRS9_ROUAE</name>
<feature type="compositionally biased region" description="Low complexity" evidence="1">
    <location>
        <begin position="48"/>
        <end position="65"/>
    </location>
</feature>
<dbReference type="EMBL" id="JACASE010000004">
    <property type="protein sequence ID" value="KAF6475013.1"/>
    <property type="molecule type" value="Genomic_DNA"/>
</dbReference>
<gene>
    <name evidence="2" type="ORF">HJG63_011106</name>
</gene>
<evidence type="ECO:0000313" key="3">
    <source>
        <dbReference type="Proteomes" id="UP000593571"/>
    </source>
</evidence>
<sequence>MNVAKRPSNTLFFKTNVLLLGGSGPKRQPSVGWTRWVPRDLPPEQRTQGQAGASQWQAGSVSRSSGTGGSGSSGWKPRSEPGGFPGTGGGCRLPGTTTQAGPPSPSLHAEKQGRRHRREVPAEGTLLFGIEIAMNCLRVKVIK</sequence>
<reference evidence="2 3" key="1">
    <citation type="journal article" date="2020" name="Nature">
        <title>Six reference-quality genomes reveal evolution of bat adaptations.</title>
        <authorList>
            <person name="Jebb D."/>
            <person name="Huang Z."/>
            <person name="Pippel M."/>
            <person name="Hughes G.M."/>
            <person name="Lavrichenko K."/>
            <person name="Devanna P."/>
            <person name="Winkler S."/>
            <person name="Jermiin L.S."/>
            <person name="Skirmuntt E.C."/>
            <person name="Katzourakis A."/>
            <person name="Burkitt-Gray L."/>
            <person name="Ray D.A."/>
            <person name="Sullivan K.A.M."/>
            <person name="Roscito J.G."/>
            <person name="Kirilenko B.M."/>
            <person name="Davalos L.M."/>
            <person name="Corthals A.P."/>
            <person name="Power M.L."/>
            <person name="Jones G."/>
            <person name="Ransome R.D."/>
            <person name="Dechmann D.K.N."/>
            <person name="Locatelli A.G."/>
            <person name="Puechmaille S.J."/>
            <person name="Fedrigo O."/>
            <person name="Jarvis E.D."/>
            <person name="Hiller M."/>
            <person name="Vernes S.C."/>
            <person name="Myers E.W."/>
            <person name="Teeling E.C."/>
        </authorList>
    </citation>
    <scope>NUCLEOTIDE SEQUENCE [LARGE SCALE GENOMIC DNA]</scope>
    <source>
        <strain evidence="2">MRouAeg1</strain>
        <tissue evidence="2">Muscle</tissue>
    </source>
</reference>
<protein>
    <submittedName>
        <fullName evidence="2">Uncharacterized protein</fullName>
    </submittedName>
</protein>
<comment type="caution">
    <text evidence="2">The sequence shown here is derived from an EMBL/GenBank/DDBJ whole genome shotgun (WGS) entry which is preliminary data.</text>
</comment>
<evidence type="ECO:0000313" key="2">
    <source>
        <dbReference type="EMBL" id="KAF6475013.1"/>
    </source>
</evidence>
<evidence type="ECO:0000256" key="1">
    <source>
        <dbReference type="SAM" id="MobiDB-lite"/>
    </source>
</evidence>